<organism evidence="2 4">
    <name type="scientific">Curtobacterium luteum</name>
    <dbReference type="NCBI Taxonomy" id="33881"/>
    <lineage>
        <taxon>Bacteria</taxon>
        <taxon>Bacillati</taxon>
        <taxon>Actinomycetota</taxon>
        <taxon>Actinomycetes</taxon>
        <taxon>Micrococcales</taxon>
        <taxon>Microbacteriaceae</taxon>
        <taxon>Curtobacterium</taxon>
    </lineage>
</organism>
<keyword evidence="1" id="KW-0472">Membrane</keyword>
<name>A0A8H9G7Y0_9MICO</name>
<evidence type="ECO:0000313" key="4">
    <source>
        <dbReference type="Proteomes" id="UP000648535"/>
    </source>
</evidence>
<proteinExistence type="predicted"/>
<feature type="transmembrane region" description="Helical" evidence="1">
    <location>
        <begin position="128"/>
        <end position="145"/>
    </location>
</feature>
<evidence type="ECO:0000313" key="2">
    <source>
        <dbReference type="EMBL" id="GGK91486.1"/>
    </source>
</evidence>
<dbReference type="Proteomes" id="UP000648535">
    <property type="component" value="Unassembled WGS sequence"/>
</dbReference>
<dbReference type="AlphaFoldDB" id="A0A8H9G7Y0"/>
<reference evidence="2" key="2">
    <citation type="submission" date="2020-09" db="EMBL/GenBank/DDBJ databases">
        <authorList>
            <person name="Sun Q."/>
            <person name="Ohkuma M."/>
        </authorList>
    </citation>
    <scope>NUCLEOTIDE SEQUENCE</scope>
    <source>
        <strain evidence="2">JCM 1480</strain>
    </source>
</reference>
<dbReference type="Proteomes" id="UP000746584">
    <property type="component" value="Unassembled WGS sequence"/>
</dbReference>
<evidence type="ECO:0000313" key="3">
    <source>
        <dbReference type="EMBL" id="MBM7802266.1"/>
    </source>
</evidence>
<gene>
    <name evidence="2" type="ORF">GCM10009769_07020</name>
    <name evidence="3" type="ORF">JOE58_001517</name>
</gene>
<dbReference type="RefSeq" id="WP_175329494.1">
    <property type="nucleotide sequence ID" value="NZ_BMOI01000002.1"/>
</dbReference>
<reference evidence="3 5" key="3">
    <citation type="submission" date="2021-01" db="EMBL/GenBank/DDBJ databases">
        <title>Sequencing the genomes of 1000 actinobacteria strains.</title>
        <authorList>
            <person name="Klenk H.-P."/>
        </authorList>
    </citation>
    <scope>NUCLEOTIDE SEQUENCE [LARGE SCALE GENOMIC DNA]</scope>
    <source>
        <strain evidence="3 5">DSM 20542</strain>
    </source>
</reference>
<protein>
    <submittedName>
        <fullName evidence="2">Uncharacterized protein</fullName>
    </submittedName>
</protein>
<sequence length="167" mass="17143">MSGWRFRDTVGLVARAWLWLAGVTVPLVSLSVVCWWVTASVVADDWSGGVDDGLSAVYWLLLFDAVTAVVALGGAVVSLPFTHALGVLMAGVRSRSLQVVATTVLAGGLGSATGWASGEAWAPQSGPFFAAFVGVTAAGAGALARQGQLRSAARRASSVGRPEAFRP</sequence>
<dbReference type="EMBL" id="JAFBCG010000001">
    <property type="protein sequence ID" value="MBM7802266.1"/>
    <property type="molecule type" value="Genomic_DNA"/>
</dbReference>
<feature type="transmembrane region" description="Helical" evidence="1">
    <location>
        <begin position="58"/>
        <end position="85"/>
    </location>
</feature>
<keyword evidence="1" id="KW-0812">Transmembrane</keyword>
<accession>A0A8H9G7Y0</accession>
<keyword evidence="5" id="KW-1185">Reference proteome</keyword>
<keyword evidence="1" id="KW-1133">Transmembrane helix</keyword>
<reference evidence="2" key="1">
    <citation type="journal article" date="2014" name="Int. J. Syst. Evol. Microbiol.">
        <title>Complete genome sequence of Corynebacterium casei LMG S-19264T (=DSM 44701T), isolated from a smear-ripened cheese.</title>
        <authorList>
            <consortium name="US DOE Joint Genome Institute (JGI-PGF)"/>
            <person name="Walter F."/>
            <person name="Albersmeier A."/>
            <person name="Kalinowski J."/>
            <person name="Ruckert C."/>
        </authorList>
    </citation>
    <scope>NUCLEOTIDE SEQUENCE</scope>
    <source>
        <strain evidence="2">JCM 1480</strain>
    </source>
</reference>
<dbReference type="EMBL" id="BMOI01000002">
    <property type="protein sequence ID" value="GGK91486.1"/>
    <property type="molecule type" value="Genomic_DNA"/>
</dbReference>
<evidence type="ECO:0000256" key="1">
    <source>
        <dbReference type="SAM" id="Phobius"/>
    </source>
</evidence>
<feature type="transmembrane region" description="Helical" evidence="1">
    <location>
        <begin position="12"/>
        <end position="38"/>
    </location>
</feature>
<evidence type="ECO:0000313" key="5">
    <source>
        <dbReference type="Proteomes" id="UP000746584"/>
    </source>
</evidence>
<comment type="caution">
    <text evidence="2">The sequence shown here is derived from an EMBL/GenBank/DDBJ whole genome shotgun (WGS) entry which is preliminary data.</text>
</comment>
<feature type="transmembrane region" description="Helical" evidence="1">
    <location>
        <begin position="97"/>
        <end position="116"/>
    </location>
</feature>